<accession>A0A9P7E065</accession>
<dbReference type="OrthoDB" id="2659490at2759"/>
<organism evidence="2 3">
    <name type="scientific">Suillus subaureus</name>
    <dbReference type="NCBI Taxonomy" id="48587"/>
    <lineage>
        <taxon>Eukaryota</taxon>
        <taxon>Fungi</taxon>
        <taxon>Dikarya</taxon>
        <taxon>Basidiomycota</taxon>
        <taxon>Agaricomycotina</taxon>
        <taxon>Agaricomycetes</taxon>
        <taxon>Agaricomycetidae</taxon>
        <taxon>Boletales</taxon>
        <taxon>Suillineae</taxon>
        <taxon>Suillaceae</taxon>
        <taxon>Suillus</taxon>
    </lineage>
</organism>
<keyword evidence="3" id="KW-1185">Reference proteome</keyword>
<sequence length="621" mass="69477">MSKHTRFNDDEPAPKRLRIDEGRNLTVLALCDTHAWEILKQFLTSDMTMAQMDDALIVYLSDQYSADDWGQPKASEDGEGDEVGQSEQLQKVTHLPETSVKDKLAKKFDNLANRIEENSTNSSQGCHALTSRAALISSMIPLVSHKISAPETRMYLLHIQRTVTEFIAEHLRGQRFSITISAWIAGQLYMVADSPKTIAESLPTSHCFALKQCLCITEAECEAVEGSLSQLPSPVWHCLINHTFQLTKSGWDKPFLKKAVVAFSMQFLHAGNWARVIKDSLHGELSRLPMQQHLKPPSDFNSNEIGDYIEVLDGEHMGKCSVMNWYYKGATNLWFWDILDDKRECSDGLWSISVPVAMVQQTNLAQTIQYTKDRGYDIRLGDVMIVLCGLEYQMKGVMHNVNFPNTCLTILSDGDQSLVKVPIRFVTKICNAFLDSFKKGISREVFVIRGDRKGCRATLYSLSLETCTIAVHGQQAHHTQALQHCHQVWNEIKWPSIAWSTWPASSKAIDMTHNPTLSATPSTSTSDPWTVDAQDNTSAKAENLPDSGLLPWLMSKEFSSKLSTHQALLKVSPRFLRGKLYKRFVSTACSDPFCSENGPTPEGCVTTFCTSNSQPEPGSST</sequence>
<proteinExistence type="predicted"/>
<evidence type="ECO:0000313" key="3">
    <source>
        <dbReference type="Proteomes" id="UP000807769"/>
    </source>
</evidence>
<dbReference type="AlphaFoldDB" id="A0A9P7E065"/>
<dbReference type="RefSeq" id="XP_041188178.1">
    <property type="nucleotide sequence ID" value="XM_041333402.1"/>
</dbReference>
<dbReference type="EMBL" id="JABBWG010000042">
    <property type="protein sequence ID" value="KAG1807644.1"/>
    <property type="molecule type" value="Genomic_DNA"/>
</dbReference>
<name>A0A9P7E065_9AGAM</name>
<evidence type="ECO:0000313" key="2">
    <source>
        <dbReference type="EMBL" id="KAG1807644.1"/>
    </source>
</evidence>
<gene>
    <name evidence="2" type="ORF">BJ212DRAFT_1303361</name>
</gene>
<dbReference type="GeneID" id="64627419"/>
<comment type="caution">
    <text evidence="2">The sequence shown here is derived from an EMBL/GenBank/DDBJ whole genome shotgun (WGS) entry which is preliminary data.</text>
</comment>
<reference evidence="2" key="1">
    <citation type="journal article" date="2020" name="New Phytol.">
        <title>Comparative genomics reveals dynamic genome evolution in host specialist ectomycorrhizal fungi.</title>
        <authorList>
            <person name="Lofgren L.A."/>
            <person name="Nguyen N.H."/>
            <person name="Vilgalys R."/>
            <person name="Ruytinx J."/>
            <person name="Liao H.L."/>
            <person name="Branco S."/>
            <person name="Kuo A."/>
            <person name="LaButti K."/>
            <person name="Lipzen A."/>
            <person name="Andreopoulos W."/>
            <person name="Pangilinan J."/>
            <person name="Riley R."/>
            <person name="Hundley H."/>
            <person name="Na H."/>
            <person name="Barry K."/>
            <person name="Grigoriev I.V."/>
            <person name="Stajich J.E."/>
            <person name="Kennedy P.G."/>
        </authorList>
    </citation>
    <scope>NUCLEOTIDE SEQUENCE</scope>
    <source>
        <strain evidence="2">MN1</strain>
    </source>
</reference>
<evidence type="ECO:0000256" key="1">
    <source>
        <dbReference type="SAM" id="MobiDB-lite"/>
    </source>
</evidence>
<protein>
    <submittedName>
        <fullName evidence="2">Uncharacterized protein</fullName>
    </submittedName>
</protein>
<dbReference type="Proteomes" id="UP000807769">
    <property type="component" value="Unassembled WGS sequence"/>
</dbReference>
<feature type="region of interest" description="Disordered" evidence="1">
    <location>
        <begin position="69"/>
        <end position="88"/>
    </location>
</feature>